<evidence type="ECO:0000256" key="1">
    <source>
        <dbReference type="ARBA" id="ARBA00005519"/>
    </source>
</evidence>
<name>A0A6S6UK65_9GAMM</name>
<keyword evidence="2" id="KW-0326">Glycosidase</keyword>
<dbReference type="SUPFAM" id="SSF49899">
    <property type="entry name" value="Concanavalin A-like lectins/glucanases"/>
    <property type="match status" value="1"/>
</dbReference>
<sequence length="270" mass="31443">MHPKKMLLILGGIALLGILPAFFLLVQNSFPNTAWRQSCQDWSTFRAQGIELNNNTWGKQNTQDYTQCIYQNFERPSYMGWRWEWPEQKPGVKAYPSLMHGYKPWNKHSSTQKLPLQLSELEALDVSFSVETKYKGAVNLLLEAWLTDSPNPTPYDRTSEIAIHLMQNEWPGQGGEYYESVEIDRHQYDVYINHNMTVPGDDHTWSYLSFVNTGKPILDDKINFKTFIDYLLSKKMIIETEYLTSVELGNEIDHGQGESRIEHFDVRIKQ</sequence>
<protein>
    <submittedName>
        <fullName evidence="3">Uncharacterized protein</fullName>
    </submittedName>
</protein>
<keyword evidence="2" id="KW-0624">Polysaccharide degradation</keyword>
<dbReference type="EMBL" id="CACVAT010000453">
    <property type="protein sequence ID" value="CAA6827933.1"/>
    <property type="molecule type" value="Genomic_DNA"/>
</dbReference>
<evidence type="ECO:0000256" key="2">
    <source>
        <dbReference type="RuleBase" id="RU361163"/>
    </source>
</evidence>
<proteinExistence type="inferred from homology"/>
<gene>
    <name evidence="3" type="ORF">HELGO_WM19996</name>
</gene>
<evidence type="ECO:0000313" key="3">
    <source>
        <dbReference type="EMBL" id="CAA6827933.1"/>
    </source>
</evidence>
<dbReference type="InterPro" id="IPR013320">
    <property type="entry name" value="ConA-like_dom_sf"/>
</dbReference>
<dbReference type="InterPro" id="IPR013319">
    <property type="entry name" value="GH11/12"/>
</dbReference>
<dbReference type="GO" id="GO:0008810">
    <property type="term" value="F:cellulase activity"/>
    <property type="evidence" value="ECO:0007669"/>
    <property type="project" value="InterPro"/>
</dbReference>
<dbReference type="PANTHER" id="PTHR34002:SF9">
    <property type="entry name" value="XYLOGLUCAN-SPECIFIC ENDO-BETA-1,4-GLUCANASE A"/>
    <property type="match status" value="1"/>
</dbReference>
<dbReference type="GO" id="GO:0000272">
    <property type="term" value="P:polysaccharide catabolic process"/>
    <property type="evidence" value="ECO:0007669"/>
    <property type="project" value="UniProtKB-KW"/>
</dbReference>
<organism evidence="3">
    <name type="scientific">uncultured Thiotrichaceae bacterium</name>
    <dbReference type="NCBI Taxonomy" id="298394"/>
    <lineage>
        <taxon>Bacteria</taxon>
        <taxon>Pseudomonadati</taxon>
        <taxon>Pseudomonadota</taxon>
        <taxon>Gammaproteobacteria</taxon>
        <taxon>Thiotrichales</taxon>
        <taxon>Thiotrichaceae</taxon>
        <taxon>environmental samples</taxon>
    </lineage>
</organism>
<dbReference type="Pfam" id="PF01670">
    <property type="entry name" value="Glyco_hydro_12"/>
    <property type="match status" value="1"/>
</dbReference>
<dbReference type="Gene3D" id="2.60.120.180">
    <property type="match status" value="1"/>
</dbReference>
<dbReference type="InterPro" id="IPR002594">
    <property type="entry name" value="GH12"/>
</dbReference>
<reference evidence="3" key="1">
    <citation type="submission" date="2020-01" db="EMBL/GenBank/DDBJ databases">
        <authorList>
            <person name="Meier V. D."/>
            <person name="Meier V D."/>
        </authorList>
    </citation>
    <scope>NUCLEOTIDE SEQUENCE</scope>
    <source>
        <strain evidence="3">HLG_WM_MAG_09</strain>
    </source>
</reference>
<keyword evidence="2" id="KW-0119">Carbohydrate metabolism</keyword>
<comment type="similarity">
    <text evidence="1 2">Belongs to the glycosyl hydrolase 12 (cellulase H) family.</text>
</comment>
<dbReference type="PANTHER" id="PTHR34002">
    <property type="entry name" value="BLR1656 PROTEIN"/>
    <property type="match status" value="1"/>
</dbReference>
<keyword evidence="2" id="KW-0378">Hydrolase</keyword>
<dbReference type="AlphaFoldDB" id="A0A6S6UK65"/>
<accession>A0A6S6UK65</accession>